<proteinExistence type="predicted"/>
<evidence type="ECO:0000313" key="2">
    <source>
        <dbReference type="Proteomes" id="UP001461498"/>
    </source>
</evidence>
<reference evidence="1 2" key="1">
    <citation type="submission" date="2022-12" db="EMBL/GenBank/DDBJ databases">
        <title>Chromosome-level genome assembly of true bugs.</title>
        <authorList>
            <person name="Ma L."/>
            <person name="Li H."/>
        </authorList>
    </citation>
    <scope>NUCLEOTIDE SEQUENCE [LARGE SCALE GENOMIC DNA]</scope>
    <source>
        <strain evidence="1">Lab_2022b</strain>
    </source>
</reference>
<protein>
    <submittedName>
        <fullName evidence="1">Uncharacterized protein</fullName>
    </submittedName>
</protein>
<gene>
    <name evidence="1" type="ORF">O3M35_006453</name>
</gene>
<organism evidence="1 2">
    <name type="scientific">Rhynocoris fuscipes</name>
    <dbReference type="NCBI Taxonomy" id="488301"/>
    <lineage>
        <taxon>Eukaryota</taxon>
        <taxon>Metazoa</taxon>
        <taxon>Ecdysozoa</taxon>
        <taxon>Arthropoda</taxon>
        <taxon>Hexapoda</taxon>
        <taxon>Insecta</taxon>
        <taxon>Pterygota</taxon>
        <taxon>Neoptera</taxon>
        <taxon>Paraneoptera</taxon>
        <taxon>Hemiptera</taxon>
        <taxon>Heteroptera</taxon>
        <taxon>Panheteroptera</taxon>
        <taxon>Cimicomorpha</taxon>
        <taxon>Reduviidae</taxon>
        <taxon>Harpactorinae</taxon>
        <taxon>Harpactorini</taxon>
        <taxon>Rhynocoris</taxon>
    </lineage>
</organism>
<keyword evidence="2" id="KW-1185">Reference proteome</keyword>
<accession>A0AAW1DDG4</accession>
<dbReference type="EMBL" id="JAPXFL010000003">
    <property type="protein sequence ID" value="KAK9509046.1"/>
    <property type="molecule type" value="Genomic_DNA"/>
</dbReference>
<dbReference type="Proteomes" id="UP001461498">
    <property type="component" value="Unassembled WGS sequence"/>
</dbReference>
<dbReference type="AlphaFoldDB" id="A0AAW1DDG4"/>
<comment type="caution">
    <text evidence="1">The sequence shown here is derived from an EMBL/GenBank/DDBJ whole genome shotgun (WGS) entry which is preliminary data.</text>
</comment>
<name>A0AAW1DDG4_9HEMI</name>
<sequence length="152" mass="17723">MHMYVYISVLRNLKRLSSLKLMNCDRPNNYYNNLVSNRRQHSGETDPEDVEAEEIGYKRSEATVEDTAWQSCPVLYDNMLQQPIETNEKSSPLVLSQTPPKLDWRTDSSYRRIMGVMGGLGWKECNKINDHCLLNFCPSDESNHIRHFKPLE</sequence>
<evidence type="ECO:0000313" key="1">
    <source>
        <dbReference type="EMBL" id="KAK9509046.1"/>
    </source>
</evidence>